<accession>A0A1G1WNU6</accession>
<sequence length="63" mass="7506">MLLWNQKVDHNKFCPRCKSKQVLESPNIWNIKQKIDNYTSPVSGFDIELICKICDYRWLEGFA</sequence>
<comment type="caution">
    <text evidence="1">The sequence shown here is derived from an EMBL/GenBank/DDBJ whole genome shotgun (WGS) entry which is preliminary data.</text>
</comment>
<organism evidence="1 2">
    <name type="scientific">Candidatus Woykebacteria bacterium RIFCSPHIGHO2_02_FULL_43_16b</name>
    <dbReference type="NCBI Taxonomy" id="1802601"/>
    <lineage>
        <taxon>Bacteria</taxon>
        <taxon>Candidatus Woykeibacteriota</taxon>
    </lineage>
</organism>
<name>A0A1G1WNU6_9BACT</name>
<gene>
    <name evidence="1" type="ORF">A3J50_03075</name>
</gene>
<evidence type="ECO:0000313" key="2">
    <source>
        <dbReference type="Proteomes" id="UP000177821"/>
    </source>
</evidence>
<dbReference type="Proteomes" id="UP000177821">
    <property type="component" value="Unassembled WGS sequence"/>
</dbReference>
<protein>
    <submittedName>
        <fullName evidence="1">Uncharacterized protein</fullName>
    </submittedName>
</protein>
<reference evidence="1 2" key="1">
    <citation type="journal article" date="2016" name="Nat. Commun.">
        <title>Thousands of microbial genomes shed light on interconnected biogeochemical processes in an aquifer system.</title>
        <authorList>
            <person name="Anantharaman K."/>
            <person name="Brown C.T."/>
            <person name="Hug L.A."/>
            <person name="Sharon I."/>
            <person name="Castelle C.J."/>
            <person name="Probst A.J."/>
            <person name="Thomas B.C."/>
            <person name="Singh A."/>
            <person name="Wilkins M.J."/>
            <person name="Karaoz U."/>
            <person name="Brodie E.L."/>
            <person name="Williams K.H."/>
            <person name="Hubbard S.S."/>
            <person name="Banfield J.F."/>
        </authorList>
    </citation>
    <scope>NUCLEOTIDE SEQUENCE [LARGE SCALE GENOMIC DNA]</scope>
</reference>
<dbReference type="EMBL" id="MHCX01000040">
    <property type="protein sequence ID" value="OGY28867.1"/>
    <property type="molecule type" value="Genomic_DNA"/>
</dbReference>
<dbReference type="AlphaFoldDB" id="A0A1G1WNU6"/>
<evidence type="ECO:0000313" key="1">
    <source>
        <dbReference type="EMBL" id="OGY28867.1"/>
    </source>
</evidence>
<proteinExistence type="predicted"/>